<dbReference type="SUPFAM" id="SSF143011">
    <property type="entry name" value="RelE-like"/>
    <property type="match status" value="1"/>
</dbReference>
<evidence type="ECO:0000313" key="2">
    <source>
        <dbReference type="Proteomes" id="UP000030428"/>
    </source>
</evidence>
<dbReference type="Gene3D" id="3.30.2310.20">
    <property type="entry name" value="RelE-like"/>
    <property type="match status" value="1"/>
</dbReference>
<name>A0A4E0RDN3_9GAMM</name>
<dbReference type="AlphaFoldDB" id="A0A4E0RDN3"/>
<protein>
    <submittedName>
        <fullName evidence="1">Uncharacterized protein</fullName>
    </submittedName>
</protein>
<dbReference type="EMBL" id="JSZA02000219">
    <property type="protein sequence ID" value="TGO02116.1"/>
    <property type="molecule type" value="Genomic_DNA"/>
</dbReference>
<sequence length="65" mass="7682">MALTLRNEIEETLWQLAEEPFAPSLLTQKIKEKLSDLWACRVGYDMRRIFDDILLLEIGTHDEVY</sequence>
<accession>A0A4E0RDN3</accession>
<dbReference type="Proteomes" id="UP000030428">
    <property type="component" value="Unassembled WGS sequence"/>
</dbReference>
<proteinExistence type="predicted"/>
<gene>
    <name evidence="1" type="ORF">PN36_30170</name>
</gene>
<evidence type="ECO:0000313" key="1">
    <source>
        <dbReference type="EMBL" id="TGO02116.1"/>
    </source>
</evidence>
<reference evidence="1 2" key="1">
    <citation type="journal article" date="2016" name="Front. Microbiol.">
        <title>Single-Cell (Meta-)Genomics of a Dimorphic Candidatus Thiomargarita nelsonii Reveals Genomic Plasticity.</title>
        <authorList>
            <person name="Flood B.E."/>
            <person name="Fliss P."/>
            <person name="Jones D.S."/>
            <person name="Dick G.J."/>
            <person name="Jain S."/>
            <person name="Kaster A.K."/>
            <person name="Winkel M."/>
            <person name="Mussmann M."/>
            <person name="Bailey J."/>
        </authorList>
    </citation>
    <scope>NUCLEOTIDE SEQUENCE [LARGE SCALE GENOMIC DNA]</scope>
    <source>
        <strain evidence="1">Hydrate Ridge</strain>
    </source>
</reference>
<keyword evidence="2" id="KW-1185">Reference proteome</keyword>
<dbReference type="InterPro" id="IPR035093">
    <property type="entry name" value="RelE/ParE_toxin_dom_sf"/>
</dbReference>
<comment type="caution">
    <text evidence="1">The sequence shown here is derived from an EMBL/GenBank/DDBJ whole genome shotgun (WGS) entry which is preliminary data.</text>
</comment>
<organism evidence="1 2">
    <name type="scientific">Candidatus Thiomargarita nelsonii</name>
    <dbReference type="NCBI Taxonomy" id="1003181"/>
    <lineage>
        <taxon>Bacteria</taxon>
        <taxon>Pseudomonadati</taxon>
        <taxon>Pseudomonadota</taxon>
        <taxon>Gammaproteobacteria</taxon>
        <taxon>Thiotrichales</taxon>
        <taxon>Thiotrichaceae</taxon>
        <taxon>Thiomargarita</taxon>
    </lineage>
</organism>